<keyword evidence="3" id="KW-1185">Reference proteome</keyword>
<dbReference type="OrthoDB" id="9785138at2"/>
<name>A0A1U7M5W9_TISCR</name>
<dbReference type="Proteomes" id="UP000186112">
    <property type="component" value="Unassembled WGS sequence"/>
</dbReference>
<dbReference type="PROSITE" id="PS50943">
    <property type="entry name" value="HTH_CROC1"/>
    <property type="match status" value="1"/>
</dbReference>
<reference evidence="2 3" key="1">
    <citation type="submission" date="2016-02" db="EMBL/GenBank/DDBJ databases">
        <title>Genome sequence of Tissierella creatinophila DSM 6911.</title>
        <authorList>
            <person name="Poehlein A."/>
            <person name="Daniel R."/>
        </authorList>
    </citation>
    <scope>NUCLEOTIDE SEQUENCE [LARGE SCALE GENOMIC DNA]</scope>
    <source>
        <strain evidence="2 3">DSM 6911</strain>
    </source>
</reference>
<sequence>MILELDIRTPKEDIANKIAGALKINTDYLYDGDYPYSIEDIMRLLFKMDDISNLKIYKIEVKPEGDVNYNKERYAIYFEGLSTAETLNELIALWMD</sequence>
<dbReference type="InterPro" id="IPR001387">
    <property type="entry name" value="Cro/C1-type_HTH"/>
</dbReference>
<feature type="domain" description="HTH cro/C1-type" evidence="1">
    <location>
        <begin position="3"/>
        <end position="29"/>
    </location>
</feature>
<evidence type="ECO:0000313" key="2">
    <source>
        <dbReference type="EMBL" id="OLS02676.1"/>
    </source>
</evidence>
<protein>
    <recommendedName>
        <fullName evidence="1">HTH cro/C1-type domain-containing protein</fullName>
    </recommendedName>
</protein>
<accession>A0A1U7M5W9</accession>
<evidence type="ECO:0000259" key="1">
    <source>
        <dbReference type="PROSITE" id="PS50943"/>
    </source>
</evidence>
<dbReference type="RefSeq" id="WP_075726351.1">
    <property type="nucleotide sequence ID" value="NZ_LTDM01000021.1"/>
</dbReference>
<dbReference type="AlphaFoldDB" id="A0A1U7M5W9"/>
<dbReference type="EMBL" id="LTDM01000021">
    <property type="protein sequence ID" value="OLS02676.1"/>
    <property type="molecule type" value="Genomic_DNA"/>
</dbReference>
<proteinExistence type="predicted"/>
<comment type="caution">
    <text evidence="2">The sequence shown here is derived from an EMBL/GenBank/DDBJ whole genome shotgun (WGS) entry which is preliminary data.</text>
</comment>
<evidence type="ECO:0000313" key="3">
    <source>
        <dbReference type="Proteomes" id="UP000186112"/>
    </source>
</evidence>
<organism evidence="2 3">
    <name type="scientific">Tissierella creatinophila DSM 6911</name>
    <dbReference type="NCBI Taxonomy" id="1123403"/>
    <lineage>
        <taxon>Bacteria</taxon>
        <taxon>Bacillati</taxon>
        <taxon>Bacillota</taxon>
        <taxon>Tissierellia</taxon>
        <taxon>Tissierellales</taxon>
        <taxon>Tissierellaceae</taxon>
        <taxon>Tissierella</taxon>
    </lineage>
</organism>
<gene>
    <name evidence="2" type="ORF">TICRE_13210</name>
</gene>